<gene>
    <name evidence="1" type="ORF">IV57_GL000384</name>
</gene>
<comment type="caution">
    <text evidence="1">The sequence shown here is derived from an EMBL/GenBank/DDBJ whole genome shotgun (WGS) entry which is preliminary data.</text>
</comment>
<proteinExistence type="predicted"/>
<protein>
    <submittedName>
        <fullName evidence="1">Uncharacterized protein</fullName>
    </submittedName>
</protein>
<dbReference type="STRING" id="993692.IV57_GL000384"/>
<dbReference type="RefSeq" id="WP_057880731.1">
    <property type="nucleotide sequence ID" value="NZ_JQCF01000010.1"/>
</dbReference>
<dbReference type="PATRIC" id="fig|993692.3.peg.389"/>
<evidence type="ECO:0000313" key="2">
    <source>
        <dbReference type="Proteomes" id="UP000051006"/>
    </source>
</evidence>
<dbReference type="OrthoDB" id="2918624at2"/>
<sequence>MDNVDETGIWLSNQVKKLSEQQTAYENRAFLVAMQKVVEEQNKRTEQLKGEVDGRLWNHEQW</sequence>
<dbReference type="Proteomes" id="UP000051006">
    <property type="component" value="Unassembled WGS sequence"/>
</dbReference>
<name>A0A0R2LBJ5_9LACO</name>
<evidence type="ECO:0000313" key="1">
    <source>
        <dbReference type="EMBL" id="KRN99327.1"/>
    </source>
</evidence>
<dbReference type="EMBL" id="JQCF01000010">
    <property type="protein sequence ID" value="KRN99327.1"/>
    <property type="molecule type" value="Genomic_DNA"/>
</dbReference>
<keyword evidence="2" id="KW-1185">Reference proteome</keyword>
<dbReference type="AlphaFoldDB" id="A0A0R2LBJ5"/>
<reference evidence="1 2" key="1">
    <citation type="journal article" date="2015" name="Genome Announc.">
        <title>Expanding the biotechnology potential of lactobacilli through comparative genomics of 213 strains and associated genera.</title>
        <authorList>
            <person name="Sun Z."/>
            <person name="Harris H.M."/>
            <person name="McCann A."/>
            <person name="Guo C."/>
            <person name="Argimon S."/>
            <person name="Zhang W."/>
            <person name="Yang X."/>
            <person name="Jeffery I.B."/>
            <person name="Cooney J.C."/>
            <person name="Kagawa T.F."/>
            <person name="Liu W."/>
            <person name="Song Y."/>
            <person name="Salvetti E."/>
            <person name="Wrobel A."/>
            <person name="Rasinkangas P."/>
            <person name="Parkhill J."/>
            <person name="Rea M.C."/>
            <person name="O'Sullivan O."/>
            <person name="Ritari J."/>
            <person name="Douillard F.P."/>
            <person name="Paul Ross R."/>
            <person name="Yang R."/>
            <person name="Briner A.E."/>
            <person name="Felis G.E."/>
            <person name="de Vos W.M."/>
            <person name="Barrangou R."/>
            <person name="Klaenhammer T.R."/>
            <person name="Caufield P.W."/>
            <person name="Cui Y."/>
            <person name="Zhang H."/>
            <person name="O'Toole P.W."/>
        </authorList>
    </citation>
    <scope>NUCLEOTIDE SEQUENCE [LARGE SCALE GENOMIC DNA]</scope>
    <source>
        <strain evidence="1 2">DSM 24716</strain>
    </source>
</reference>
<accession>A0A0R2LBJ5</accession>
<organism evidence="1 2">
    <name type="scientific">Companilactobacillus kimchiensis</name>
    <dbReference type="NCBI Taxonomy" id="993692"/>
    <lineage>
        <taxon>Bacteria</taxon>
        <taxon>Bacillati</taxon>
        <taxon>Bacillota</taxon>
        <taxon>Bacilli</taxon>
        <taxon>Lactobacillales</taxon>
        <taxon>Lactobacillaceae</taxon>
        <taxon>Companilactobacillus</taxon>
    </lineage>
</organism>